<evidence type="ECO:0000256" key="1">
    <source>
        <dbReference type="SAM" id="MobiDB-lite"/>
    </source>
</evidence>
<evidence type="ECO:0000313" key="3">
    <source>
        <dbReference type="Proteomes" id="UP000054196"/>
    </source>
</evidence>
<dbReference type="HOGENOM" id="CLU_496186_0_0_1"/>
<dbReference type="AlphaFoldDB" id="R7S2R9"/>
<evidence type="ECO:0000313" key="2">
    <source>
        <dbReference type="EMBL" id="EIN04144.1"/>
    </source>
</evidence>
<dbReference type="EMBL" id="JH687556">
    <property type="protein sequence ID" value="EIN04144.1"/>
    <property type="molecule type" value="Genomic_DNA"/>
</dbReference>
<feature type="compositionally biased region" description="Polar residues" evidence="1">
    <location>
        <begin position="470"/>
        <end position="485"/>
    </location>
</feature>
<feature type="region of interest" description="Disordered" evidence="1">
    <location>
        <begin position="1"/>
        <end position="48"/>
    </location>
</feature>
<gene>
    <name evidence="2" type="ORF">PUNSTDRAFT_138871</name>
</gene>
<dbReference type="GeneID" id="18880183"/>
<accession>R7S2R9</accession>
<dbReference type="OMA" id="VIWHENG"/>
<keyword evidence="3" id="KW-1185">Reference proteome</keyword>
<feature type="compositionally biased region" description="Pro residues" evidence="1">
    <location>
        <begin position="258"/>
        <end position="268"/>
    </location>
</feature>
<feature type="region of interest" description="Disordered" evidence="1">
    <location>
        <begin position="470"/>
        <end position="513"/>
    </location>
</feature>
<sequence length="549" mass="61213">MVPPTLSEEIISPPPPPSAALSSAPAAGSSRANGRSRRPHLSDGISPHWITASQFERGTTENIQLSHKALQQAIDTRRKHEVELVIWHENGCTPMRRIQEARSFPSFTLAQFNDIIKRFKLDNSSWIDRYNPEQGVWQTVDIETTFTHDRTTTFLMKLRPNNEELLDCPRLSDELQEQPSPRRKRKSGPDIVSPPRRKYARPNPTSILSTRKKGGPSSPSSSRSSSSRSLGLRSQSRSPDPFSARSSSSPAPRRSSPPLHPASLPPSPTHRLSGTQASRVYLRPRTSSQLPRPLPAEVIEISSDEEVVVAPSKSTKKRRFPGDYYVYELHRGFESVMASSQARSIVFEHHFPDAANKWASSTWSDNYVKYWLNAPEELKARFIGYKHQESGLWGAFVKDFKKWKKTGSLSSATRCSRQNSSPIEIKPELEPLTEGSCGFAIPPNQIVSMATRDPTQKIATALPHPEQLELQHQTTSPFGSQSSMLTDRDAEGETDVEDTPGTPGHNYGPADWSGQELRLLTGGSRVFATLPDQTASTAMWDPSQIVWPQ</sequence>
<name>R7S2R9_PUNST</name>
<protein>
    <submittedName>
        <fullName evidence="2">Uncharacterized protein</fullName>
    </submittedName>
</protein>
<dbReference type="OrthoDB" id="128308at2759"/>
<dbReference type="RefSeq" id="XP_007388615.1">
    <property type="nucleotide sequence ID" value="XM_007388553.1"/>
</dbReference>
<feature type="compositionally biased region" description="Low complexity" evidence="1">
    <location>
        <begin position="19"/>
        <end position="33"/>
    </location>
</feature>
<dbReference type="Proteomes" id="UP000054196">
    <property type="component" value="Unassembled WGS sequence"/>
</dbReference>
<dbReference type="KEGG" id="psq:PUNSTDRAFT_138871"/>
<feature type="compositionally biased region" description="Low complexity" evidence="1">
    <location>
        <begin position="215"/>
        <end position="257"/>
    </location>
</feature>
<feature type="region of interest" description="Disordered" evidence="1">
    <location>
        <begin position="167"/>
        <end position="276"/>
    </location>
</feature>
<proteinExistence type="predicted"/>
<organism evidence="2 3">
    <name type="scientific">Punctularia strigosozonata (strain HHB-11173)</name>
    <name type="common">White-rot fungus</name>
    <dbReference type="NCBI Taxonomy" id="741275"/>
    <lineage>
        <taxon>Eukaryota</taxon>
        <taxon>Fungi</taxon>
        <taxon>Dikarya</taxon>
        <taxon>Basidiomycota</taxon>
        <taxon>Agaricomycotina</taxon>
        <taxon>Agaricomycetes</taxon>
        <taxon>Corticiales</taxon>
        <taxon>Punctulariaceae</taxon>
        <taxon>Punctularia</taxon>
    </lineage>
</organism>
<reference evidence="3" key="1">
    <citation type="journal article" date="2012" name="Science">
        <title>The Paleozoic origin of enzymatic lignin decomposition reconstructed from 31 fungal genomes.</title>
        <authorList>
            <person name="Floudas D."/>
            <person name="Binder M."/>
            <person name="Riley R."/>
            <person name="Barry K."/>
            <person name="Blanchette R.A."/>
            <person name="Henrissat B."/>
            <person name="Martinez A.T."/>
            <person name="Otillar R."/>
            <person name="Spatafora J.W."/>
            <person name="Yadav J.S."/>
            <person name="Aerts A."/>
            <person name="Benoit I."/>
            <person name="Boyd A."/>
            <person name="Carlson A."/>
            <person name="Copeland A."/>
            <person name="Coutinho P.M."/>
            <person name="de Vries R.P."/>
            <person name="Ferreira P."/>
            <person name="Findley K."/>
            <person name="Foster B."/>
            <person name="Gaskell J."/>
            <person name="Glotzer D."/>
            <person name="Gorecki P."/>
            <person name="Heitman J."/>
            <person name="Hesse C."/>
            <person name="Hori C."/>
            <person name="Igarashi K."/>
            <person name="Jurgens J.A."/>
            <person name="Kallen N."/>
            <person name="Kersten P."/>
            <person name="Kohler A."/>
            <person name="Kuees U."/>
            <person name="Kumar T.K.A."/>
            <person name="Kuo A."/>
            <person name="LaButti K."/>
            <person name="Larrondo L.F."/>
            <person name="Lindquist E."/>
            <person name="Ling A."/>
            <person name="Lombard V."/>
            <person name="Lucas S."/>
            <person name="Lundell T."/>
            <person name="Martin R."/>
            <person name="McLaughlin D.J."/>
            <person name="Morgenstern I."/>
            <person name="Morin E."/>
            <person name="Murat C."/>
            <person name="Nagy L.G."/>
            <person name="Nolan M."/>
            <person name="Ohm R.A."/>
            <person name="Patyshakuliyeva A."/>
            <person name="Rokas A."/>
            <person name="Ruiz-Duenas F.J."/>
            <person name="Sabat G."/>
            <person name="Salamov A."/>
            <person name="Samejima M."/>
            <person name="Schmutz J."/>
            <person name="Slot J.C."/>
            <person name="St John F."/>
            <person name="Stenlid J."/>
            <person name="Sun H."/>
            <person name="Sun S."/>
            <person name="Syed K."/>
            <person name="Tsang A."/>
            <person name="Wiebenga A."/>
            <person name="Young D."/>
            <person name="Pisabarro A."/>
            <person name="Eastwood D.C."/>
            <person name="Martin F."/>
            <person name="Cullen D."/>
            <person name="Grigoriev I.V."/>
            <person name="Hibbett D.S."/>
        </authorList>
    </citation>
    <scope>NUCLEOTIDE SEQUENCE [LARGE SCALE GENOMIC DNA]</scope>
    <source>
        <strain evidence="3">HHB-11173 SS5</strain>
    </source>
</reference>